<dbReference type="AlphaFoldDB" id="A0A2B7Z328"/>
<evidence type="ECO:0000256" key="3">
    <source>
        <dbReference type="ARBA" id="ARBA00022989"/>
    </source>
</evidence>
<feature type="transmembrane region" description="Helical" evidence="7">
    <location>
        <begin position="59"/>
        <end position="83"/>
    </location>
</feature>
<dbReference type="Proteomes" id="UP000224634">
    <property type="component" value="Unassembled WGS sequence"/>
</dbReference>
<keyword evidence="2 7" id="KW-0812">Transmembrane</keyword>
<evidence type="ECO:0000313" key="10">
    <source>
        <dbReference type="Proteomes" id="UP000224634"/>
    </source>
</evidence>
<keyword evidence="10" id="KW-1185">Reference proteome</keyword>
<dbReference type="InterPro" id="IPR052337">
    <property type="entry name" value="SAT4-like"/>
</dbReference>
<evidence type="ECO:0000259" key="8">
    <source>
        <dbReference type="Pfam" id="PF20684"/>
    </source>
</evidence>
<evidence type="ECO:0000256" key="6">
    <source>
        <dbReference type="SAM" id="MobiDB-lite"/>
    </source>
</evidence>
<dbReference type="PANTHER" id="PTHR33048:SF47">
    <property type="entry name" value="INTEGRAL MEMBRANE PROTEIN-RELATED"/>
    <property type="match status" value="1"/>
</dbReference>
<sequence length="198" mass="21868">MMIIKISFLFLYRRLFPNAGRRFEIAVWITLFVAVGHTVPVIVITPIPCSNNKCIADWVALLISTTSLNILTDLTLLILPIPIIWKMNLPLAQKIIVTVFFATGILIIEVNVAITCACATTLRPFFRHIFHSSLSSVVSRHFNPRSPPSFVVVQEENSSKNTAETRDFVSLGDLGGDTGSRSERGRGGGAGDGEMKYF</sequence>
<reference evidence="9 10" key="1">
    <citation type="submission" date="2017-10" db="EMBL/GenBank/DDBJ databases">
        <title>Comparative genomics in systemic dimorphic fungi from Ajellomycetaceae.</title>
        <authorList>
            <person name="Munoz J.F."/>
            <person name="Mcewen J.G."/>
            <person name="Clay O.K."/>
            <person name="Cuomo C.A."/>
        </authorList>
    </citation>
    <scope>NUCLEOTIDE SEQUENCE [LARGE SCALE GENOMIC DNA]</scope>
    <source>
        <strain evidence="9 10">UAMH7299</strain>
    </source>
</reference>
<evidence type="ECO:0000256" key="7">
    <source>
        <dbReference type="SAM" id="Phobius"/>
    </source>
</evidence>
<dbReference type="Pfam" id="PF20684">
    <property type="entry name" value="Fung_rhodopsin"/>
    <property type="match status" value="1"/>
</dbReference>
<keyword evidence="4 7" id="KW-0472">Membrane</keyword>
<name>A0A2B7Z328_POLH7</name>
<dbReference type="GO" id="GO:0016020">
    <property type="term" value="C:membrane"/>
    <property type="evidence" value="ECO:0007669"/>
    <property type="project" value="UniProtKB-SubCell"/>
</dbReference>
<proteinExistence type="inferred from homology"/>
<dbReference type="STRING" id="1447883.A0A2B7Z328"/>
<evidence type="ECO:0000256" key="2">
    <source>
        <dbReference type="ARBA" id="ARBA00022692"/>
    </source>
</evidence>
<feature type="domain" description="Rhodopsin" evidence="8">
    <location>
        <begin position="2"/>
        <end position="107"/>
    </location>
</feature>
<evidence type="ECO:0000256" key="4">
    <source>
        <dbReference type="ARBA" id="ARBA00023136"/>
    </source>
</evidence>
<feature type="region of interest" description="Disordered" evidence="6">
    <location>
        <begin position="169"/>
        <end position="198"/>
    </location>
</feature>
<feature type="transmembrane region" description="Helical" evidence="7">
    <location>
        <begin position="95"/>
        <end position="122"/>
    </location>
</feature>
<evidence type="ECO:0000256" key="5">
    <source>
        <dbReference type="ARBA" id="ARBA00038359"/>
    </source>
</evidence>
<dbReference type="PANTHER" id="PTHR33048">
    <property type="entry name" value="PTH11-LIKE INTEGRAL MEMBRANE PROTEIN (AFU_ORTHOLOGUE AFUA_5G11245)"/>
    <property type="match status" value="1"/>
</dbReference>
<comment type="subcellular location">
    <subcellularLocation>
        <location evidence="1">Membrane</location>
        <topology evidence="1">Multi-pass membrane protein</topology>
    </subcellularLocation>
</comment>
<dbReference type="InterPro" id="IPR049326">
    <property type="entry name" value="Rhodopsin_dom_fungi"/>
</dbReference>
<evidence type="ECO:0000256" key="1">
    <source>
        <dbReference type="ARBA" id="ARBA00004141"/>
    </source>
</evidence>
<accession>A0A2B7Z328</accession>
<comment type="caution">
    <text evidence="9">The sequence shown here is derived from an EMBL/GenBank/DDBJ whole genome shotgun (WGS) entry which is preliminary data.</text>
</comment>
<dbReference type="OrthoDB" id="5342292at2759"/>
<feature type="transmembrane region" description="Helical" evidence="7">
    <location>
        <begin position="25"/>
        <end position="47"/>
    </location>
</feature>
<gene>
    <name evidence="9" type="ORF">AJ80_00662</name>
</gene>
<organism evidence="9 10">
    <name type="scientific">Polytolypa hystricis (strain UAMH7299)</name>
    <dbReference type="NCBI Taxonomy" id="1447883"/>
    <lineage>
        <taxon>Eukaryota</taxon>
        <taxon>Fungi</taxon>
        <taxon>Dikarya</taxon>
        <taxon>Ascomycota</taxon>
        <taxon>Pezizomycotina</taxon>
        <taxon>Eurotiomycetes</taxon>
        <taxon>Eurotiomycetidae</taxon>
        <taxon>Onygenales</taxon>
        <taxon>Onygenales incertae sedis</taxon>
        <taxon>Polytolypa</taxon>
    </lineage>
</organism>
<comment type="similarity">
    <text evidence="5">Belongs to the SAT4 family.</text>
</comment>
<dbReference type="EMBL" id="PDNA01000005">
    <property type="protein sequence ID" value="PGH27649.1"/>
    <property type="molecule type" value="Genomic_DNA"/>
</dbReference>
<keyword evidence="3 7" id="KW-1133">Transmembrane helix</keyword>
<evidence type="ECO:0000313" key="9">
    <source>
        <dbReference type="EMBL" id="PGH27649.1"/>
    </source>
</evidence>
<protein>
    <recommendedName>
        <fullName evidence="8">Rhodopsin domain-containing protein</fullName>
    </recommendedName>
</protein>